<proteinExistence type="predicted"/>
<reference evidence="1" key="1">
    <citation type="journal article" date="2020" name="Nature">
        <title>Giant virus diversity and host interactions through global metagenomics.</title>
        <authorList>
            <person name="Schulz F."/>
            <person name="Roux S."/>
            <person name="Paez-Espino D."/>
            <person name="Jungbluth S."/>
            <person name="Walsh D.A."/>
            <person name="Denef V.J."/>
            <person name="McMahon K.D."/>
            <person name="Konstantinidis K.T."/>
            <person name="Eloe-Fadrosh E.A."/>
            <person name="Kyrpides N.C."/>
            <person name="Woyke T."/>
        </authorList>
    </citation>
    <scope>NUCLEOTIDE SEQUENCE</scope>
    <source>
        <strain evidence="1">GVMAG-M-3300009180-1</strain>
    </source>
</reference>
<dbReference type="AlphaFoldDB" id="A0A6C0F0P8"/>
<organism evidence="1">
    <name type="scientific">viral metagenome</name>
    <dbReference type="NCBI Taxonomy" id="1070528"/>
    <lineage>
        <taxon>unclassified sequences</taxon>
        <taxon>metagenomes</taxon>
        <taxon>organismal metagenomes</taxon>
    </lineage>
</organism>
<evidence type="ECO:0000313" key="1">
    <source>
        <dbReference type="EMBL" id="QHT34948.1"/>
    </source>
</evidence>
<dbReference type="EMBL" id="MN739011">
    <property type="protein sequence ID" value="QHT34948.1"/>
    <property type="molecule type" value="Genomic_DNA"/>
</dbReference>
<accession>A0A6C0F0P8</accession>
<sequence length="67" mass="8027">MVKISSNEIEIQKIARRIHMIESNIADYENNRGCIFYCSLIHGKAFIYELYERLKEERRKYAEATVQ</sequence>
<name>A0A6C0F0P8_9ZZZZ</name>
<protein>
    <submittedName>
        <fullName evidence="1">Uncharacterized protein</fullName>
    </submittedName>
</protein>